<dbReference type="Proteomes" id="UP000485367">
    <property type="component" value="Unassembled WGS sequence"/>
</dbReference>
<keyword evidence="1" id="KW-0812">Transmembrane</keyword>
<protein>
    <submittedName>
        <fullName evidence="2">Uncharacterized protein</fullName>
    </submittedName>
</protein>
<reference evidence="2" key="1">
    <citation type="submission" date="2017-02" db="EMBL/GenBank/DDBJ databases">
        <title>Delving into the versatile metabolic prowess of the omnipresent phylum Bacteroidetes.</title>
        <authorList>
            <person name="Nobu M.K."/>
            <person name="Mei R."/>
            <person name="Narihiro T."/>
            <person name="Kuroda K."/>
            <person name="Liu W.-T."/>
        </authorList>
    </citation>
    <scope>NUCLEOTIDE SEQUENCE</scope>
    <source>
        <strain evidence="2">ADurb.Bin280</strain>
    </source>
</reference>
<accession>A0A1V5SF25</accession>
<sequence>METSSSTGKMAVGFIGAMLMAFAFFCLSEGGEDPDIEVVWLVAGVLSLIGAGFAVVIMWRRVAK</sequence>
<dbReference type="EMBL" id="MWBO01000009">
    <property type="protein sequence ID" value="OQA53149.1"/>
    <property type="molecule type" value="Genomic_DNA"/>
</dbReference>
<feature type="transmembrane region" description="Helical" evidence="1">
    <location>
        <begin position="38"/>
        <end position="59"/>
    </location>
</feature>
<organism evidence="2">
    <name type="scientific">candidate division WS2 bacterium ADurb.Bin280</name>
    <dbReference type="NCBI Taxonomy" id="1852829"/>
    <lineage>
        <taxon>Bacteria</taxon>
        <taxon>candidate division WS2</taxon>
    </lineage>
</organism>
<proteinExistence type="predicted"/>
<evidence type="ECO:0000256" key="1">
    <source>
        <dbReference type="SAM" id="Phobius"/>
    </source>
</evidence>
<keyword evidence="1" id="KW-1133">Transmembrane helix</keyword>
<name>A0A1V5SF25_9BACT</name>
<evidence type="ECO:0000313" key="2">
    <source>
        <dbReference type="EMBL" id="OQA53149.1"/>
    </source>
</evidence>
<gene>
    <name evidence="2" type="ORF">BWY43_00170</name>
</gene>
<dbReference type="AlphaFoldDB" id="A0A1V5SF25"/>
<keyword evidence="1" id="KW-0472">Membrane</keyword>
<comment type="caution">
    <text evidence="2">The sequence shown here is derived from an EMBL/GenBank/DDBJ whole genome shotgun (WGS) entry which is preliminary data.</text>
</comment>